<reference evidence="2 3" key="1">
    <citation type="journal article" date="2016" name="Antonie Van Leeuwenhoek">
        <title>Dongia soli sp. nov., isolated from soil from Dokdo, Korea.</title>
        <authorList>
            <person name="Kim D.U."/>
            <person name="Lee H."/>
            <person name="Kim H."/>
            <person name="Kim S.G."/>
            <person name="Ka J.O."/>
        </authorList>
    </citation>
    <scope>NUCLEOTIDE SEQUENCE [LARGE SCALE GENOMIC DNA]</scope>
    <source>
        <strain evidence="2 3">D78</strain>
    </source>
</reference>
<evidence type="ECO:0000313" key="2">
    <source>
        <dbReference type="EMBL" id="MDY0882516.1"/>
    </source>
</evidence>
<dbReference type="Proteomes" id="UP001279642">
    <property type="component" value="Unassembled WGS sequence"/>
</dbReference>
<feature type="domain" description="PilZ" evidence="1">
    <location>
        <begin position="9"/>
        <end position="86"/>
    </location>
</feature>
<name>A0ABU5E9J0_9PROT</name>
<proteinExistence type="predicted"/>
<gene>
    <name evidence="2" type="ORF">SMD27_06655</name>
</gene>
<dbReference type="SUPFAM" id="SSF141371">
    <property type="entry name" value="PilZ domain-like"/>
    <property type="match status" value="1"/>
</dbReference>
<dbReference type="Gene3D" id="2.40.10.220">
    <property type="entry name" value="predicted glycosyltransferase like domains"/>
    <property type="match status" value="1"/>
</dbReference>
<comment type="caution">
    <text evidence="2">The sequence shown here is derived from an EMBL/GenBank/DDBJ whole genome shotgun (WGS) entry which is preliminary data.</text>
</comment>
<evidence type="ECO:0000259" key="1">
    <source>
        <dbReference type="Pfam" id="PF07238"/>
    </source>
</evidence>
<dbReference type="RefSeq" id="WP_320507590.1">
    <property type="nucleotide sequence ID" value="NZ_JAXCLW010000002.1"/>
</dbReference>
<accession>A0ABU5E9J0</accession>
<keyword evidence="3" id="KW-1185">Reference proteome</keyword>
<protein>
    <submittedName>
        <fullName evidence="2">PilZ domain-containing protein</fullName>
    </submittedName>
</protein>
<dbReference type="InterPro" id="IPR009875">
    <property type="entry name" value="PilZ_domain"/>
</dbReference>
<evidence type="ECO:0000313" key="3">
    <source>
        <dbReference type="Proteomes" id="UP001279642"/>
    </source>
</evidence>
<sequence length="100" mass="10664">MLKRKSSSERRASPRYAVNLPTHLNIQGIDVACRLIDISASGALLKTNRAALVGDKISVDLPGLGPIIGSVVRITPSHIAVAFPGLLVINHLIETKPHLV</sequence>
<organism evidence="2 3">
    <name type="scientific">Dongia soli</name>
    <dbReference type="NCBI Taxonomy" id="600628"/>
    <lineage>
        <taxon>Bacteria</taxon>
        <taxon>Pseudomonadati</taxon>
        <taxon>Pseudomonadota</taxon>
        <taxon>Alphaproteobacteria</taxon>
        <taxon>Rhodospirillales</taxon>
        <taxon>Dongiaceae</taxon>
        <taxon>Dongia</taxon>
    </lineage>
</organism>
<dbReference type="Pfam" id="PF07238">
    <property type="entry name" value="PilZ"/>
    <property type="match status" value="1"/>
</dbReference>
<dbReference type="EMBL" id="JAXCLW010000002">
    <property type="protein sequence ID" value="MDY0882516.1"/>
    <property type="molecule type" value="Genomic_DNA"/>
</dbReference>